<dbReference type="GO" id="GO:0008994">
    <property type="term" value="F:rhamnulose-1-phosphate aldolase activity"/>
    <property type="evidence" value="ECO:0007669"/>
    <property type="project" value="UniProtKB-EC"/>
</dbReference>
<dbReference type="GO" id="GO:0019323">
    <property type="term" value="P:pentose catabolic process"/>
    <property type="evidence" value="ECO:0007669"/>
    <property type="project" value="TreeGrafter"/>
</dbReference>
<keyword evidence="2 4" id="KW-0456">Lyase</keyword>
<dbReference type="GO" id="GO:0005829">
    <property type="term" value="C:cytosol"/>
    <property type="evidence" value="ECO:0007669"/>
    <property type="project" value="TreeGrafter"/>
</dbReference>
<name>A0A0B7I605_9FLAO</name>
<proteinExistence type="predicted"/>
<evidence type="ECO:0000313" key="5">
    <source>
        <dbReference type="Proteomes" id="UP000045051"/>
    </source>
</evidence>
<organism evidence="4 5">
    <name type="scientific">Capnocytophaga canis</name>
    <dbReference type="NCBI Taxonomy" id="1848903"/>
    <lineage>
        <taxon>Bacteria</taxon>
        <taxon>Pseudomonadati</taxon>
        <taxon>Bacteroidota</taxon>
        <taxon>Flavobacteriia</taxon>
        <taxon>Flavobacteriales</taxon>
        <taxon>Flavobacteriaceae</taxon>
        <taxon>Capnocytophaga</taxon>
    </lineage>
</organism>
<dbReference type="InterPro" id="IPR050197">
    <property type="entry name" value="Aldolase_class_II_sugar_metab"/>
</dbReference>
<dbReference type="InterPro" id="IPR036409">
    <property type="entry name" value="Aldolase_II/adducin_N_sf"/>
</dbReference>
<dbReference type="NCBIfam" id="NF002963">
    <property type="entry name" value="PRK03634.1"/>
    <property type="match status" value="1"/>
</dbReference>
<gene>
    <name evidence="4" type="ORF">CCAND38_420027</name>
</gene>
<feature type="domain" description="Class II aldolase/adducin N-terminal" evidence="3">
    <location>
        <begin position="15"/>
        <end position="242"/>
    </location>
</feature>
<dbReference type="EMBL" id="CDOI01000154">
    <property type="protein sequence ID" value="CEN47110.1"/>
    <property type="molecule type" value="Genomic_DNA"/>
</dbReference>
<dbReference type="InterPro" id="IPR001303">
    <property type="entry name" value="Aldolase_II/adducin_N"/>
</dbReference>
<keyword evidence="1" id="KW-0479">Metal-binding</keyword>
<dbReference type="EC" id="4.1.2.19" evidence="4"/>
<evidence type="ECO:0000259" key="3">
    <source>
        <dbReference type="SMART" id="SM01007"/>
    </source>
</evidence>
<dbReference type="SMART" id="SM01007">
    <property type="entry name" value="Aldolase_II"/>
    <property type="match status" value="1"/>
</dbReference>
<accession>A0A0B7I605</accession>
<dbReference type="Gene3D" id="3.40.225.10">
    <property type="entry name" value="Class II aldolase/adducin N-terminal domain"/>
    <property type="match status" value="1"/>
</dbReference>
<evidence type="ECO:0000313" key="4">
    <source>
        <dbReference type="EMBL" id="CEN47110.1"/>
    </source>
</evidence>
<sequence length="270" mass="30515">MKTKELPKSVRKEIKKVSEVASYLWQREWAERNAGNISIDLTDHFTKELINSTPKKYVPCVQLPKESAGKVIFVTGTGRYLRSLIHDINKTACILHINETADSYAIIWGGKGEAFAPTSELISHVKIHCFNQKYKPTHKTVLHTHAIELIVLSHHDLFYNEAKLNHSLWKLCPEIRVFVPNGVHCCPYALSGTESLADITIEGLKTHDVILWEKHGVLATGEDVVRAFDYLDVANKGAKMLLMAWAAGFEPQGMNDQQLDELERLFLGKK</sequence>
<dbReference type="Proteomes" id="UP000045051">
    <property type="component" value="Unassembled WGS sequence"/>
</dbReference>
<protein>
    <submittedName>
        <fullName evidence="4">Rhamnulose-1-phosphate aldolase</fullName>
        <ecNumber evidence="4">4.1.2.19</ecNumber>
    </submittedName>
</protein>
<reference evidence="4 5" key="1">
    <citation type="submission" date="2015-01" db="EMBL/GenBank/DDBJ databases">
        <authorList>
            <person name="Xiang T."/>
            <person name="Song Y."/>
            <person name="Huang L."/>
            <person name="Wang B."/>
            <person name="Wu P."/>
        </authorList>
    </citation>
    <scope>NUCLEOTIDE SEQUENCE [LARGE SCALE GENOMIC DNA]</scope>
    <source>
        <strain evidence="4 5">CcD38</strain>
    </source>
</reference>
<keyword evidence="5" id="KW-1185">Reference proteome</keyword>
<dbReference type="Pfam" id="PF00596">
    <property type="entry name" value="Aldolase_II"/>
    <property type="match status" value="1"/>
</dbReference>
<dbReference type="PANTHER" id="PTHR22789">
    <property type="entry name" value="FUCULOSE PHOSPHATE ALDOLASE"/>
    <property type="match status" value="1"/>
</dbReference>
<dbReference type="PANTHER" id="PTHR22789:SF0">
    <property type="entry name" value="3-OXO-TETRONATE 4-PHOSPHATE DECARBOXYLASE-RELATED"/>
    <property type="match status" value="1"/>
</dbReference>
<dbReference type="GO" id="GO:0046872">
    <property type="term" value="F:metal ion binding"/>
    <property type="evidence" value="ECO:0007669"/>
    <property type="project" value="UniProtKB-KW"/>
</dbReference>
<dbReference type="SUPFAM" id="SSF53639">
    <property type="entry name" value="AraD/HMP-PK domain-like"/>
    <property type="match status" value="1"/>
</dbReference>
<evidence type="ECO:0000256" key="1">
    <source>
        <dbReference type="ARBA" id="ARBA00022723"/>
    </source>
</evidence>
<evidence type="ECO:0000256" key="2">
    <source>
        <dbReference type="ARBA" id="ARBA00023239"/>
    </source>
</evidence>
<dbReference type="RefSeq" id="WP_042344523.1">
    <property type="nucleotide sequence ID" value="NZ_CDOI01000154.1"/>
</dbReference>
<dbReference type="AlphaFoldDB" id="A0A0B7I605"/>